<dbReference type="AlphaFoldDB" id="A0A916Y0C0"/>
<dbReference type="InterPro" id="IPR036134">
    <property type="entry name" value="Crypto/Photolyase_FAD-like_sf"/>
</dbReference>
<dbReference type="EMBL" id="BMJJ01000007">
    <property type="protein sequence ID" value="GGD24925.1"/>
    <property type="molecule type" value="Genomic_DNA"/>
</dbReference>
<evidence type="ECO:0000259" key="4">
    <source>
        <dbReference type="Pfam" id="PF03441"/>
    </source>
</evidence>
<proteinExistence type="predicted"/>
<dbReference type="RefSeq" id="WP_188852060.1">
    <property type="nucleotide sequence ID" value="NZ_BMJJ01000007.1"/>
</dbReference>
<feature type="binding site" evidence="3">
    <location>
        <position position="79"/>
    </location>
    <ligand>
        <name>FAD</name>
        <dbReference type="ChEBI" id="CHEBI:57692"/>
    </ligand>
</feature>
<dbReference type="InterPro" id="IPR002081">
    <property type="entry name" value="Cryptochrome/DNA_photolyase_1"/>
</dbReference>
<dbReference type="GO" id="GO:0071949">
    <property type="term" value="F:FAD binding"/>
    <property type="evidence" value="ECO:0007669"/>
    <property type="project" value="TreeGrafter"/>
</dbReference>
<keyword evidence="1 3" id="KW-0285">Flavoprotein</keyword>
<dbReference type="GO" id="GO:0003677">
    <property type="term" value="F:DNA binding"/>
    <property type="evidence" value="ECO:0007669"/>
    <property type="project" value="TreeGrafter"/>
</dbReference>
<protein>
    <recommendedName>
        <fullName evidence="4">Cryptochrome/DNA photolyase FAD-binding domain-containing protein</fullName>
    </recommendedName>
</protein>
<reference evidence="5" key="1">
    <citation type="journal article" date="2014" name="Int. J. Syst. Evol. Microbiol.">
        <title>Complete genome sequence of Corynebacterium casei LMG S-19264T (=DSM 44701T), isolated from a smear-ripened cheese.</title>
        <authorList>
            <consortium name="US DOE Joint Genome Institute (JGI-PGF)"/>
            <person name="Walter F."/>
            <person name="Albersmeier A."/>
            <person name="Kalinowski J."/>
            <person name="Ruckert C."/>
        </authorList>
    </citation>
    <scope>NUCLEOTIDE SEQUENCE</scope>
    <source>
        <strain evidence="5">CGMCC 1.15493</strain>
    </source>
</reference>
<evidence type="ECO:0000256" key="2">
    <source>
        <dbReference type="ARBA" id="ARBA00022827"/>
    </source>
</evidence>
<evidence type="ECO:0000256" key="3">
    <source>
        <dbReference type="PIRSR" id="PIRSR602081-1"/>
    </source>
</evidence>
<sequence>MGPSHLCFPPTRDAGLARLADFAPRAGRAYAAGRNIDDGPENEGAISRLSPYVRYRLITEREIVAAVLSRHDLPAAGQFVREVLWRTYWKGWLEMRPAVWSRFLEERDQQRQEFSDVRALADAEGGATGIEGFDDWARELVATGYLHNHARMWFASIWIFTLRLPWTLGADFFLRHLLDADAASNTLSWRWVAGLQTVGKTYLATTDNIARCTNGRFAPKGLAEVAVALTEAPVPPAREVPSLARPVTGEPSMLLVSHEDLHPESLLFPEVPIAAALVVVDGGLLWGEGARAFVASAAADTATRLAAHFACPVEIATRFDAAALLAAARAAGVRQIVTPSAPVGPVAEALAAIAPILRQDGIELVPMRRSWDDRFWPEAKKGFFALNQCIPALLRDEGLS</sequence>
<keyword evidence="2 3" id="KW-0274">FAD</keyword>
<dbReference type="Proteomes" id="UP000613160">
    <property type="component" value="Unassembled WGS sequence"/>
</dbReference>
<organism evidence="5 6">
    <name type="scientific">Aureimonas glaciei</name>
    <dbReference type="NCBI Taxonomy" id="1776957"/>
    <lineage>
        <taxon>Bacteria</taxon>
        <taxon>Pseudomonadati</taxon>
        <taxon>Pseudomonadota</taxon>
        <taxon>Alphaproteobacteria</taxon>
        <taxon>Hyphomicrobiales</taxon>
        <taxon>Aurantimonadaceae</taxon>
        <taxon>Aureimonas</taxon>
    </lineage>
</organism>
<name>A0A916Y0C0_9HYPH</name>
<evidence type="ECO:0000313" key="6">
    <source>
        <dbReference type="Proteomes" id="UP000613160"/>
    </source>
</evidence>
<accession>A0A916Y0C0</accession>
<comment type="caution">
    <text evidence="5">The sequence shown here is derived from an EMBL/GenBank/DDBJ whole genome shotgun (WGS) entry which is preliminary data.</text>
</comment>
<dbReference type="GO" id="GO:0003904">
    <property type="term" value="F:deoxyribodipyrimidine photo-lyase activity"/>
    <property type="evidence" value="ECO:0007669"/>
    <property type="project" value="TreeGrafter"/>
</dbReference>
<keyword evidence="6" id="KW-1185">Reference proteome</keyword>
<feature type="binding site" evidence="3">
    <location>
        <begin position="179"/>
        <end position="181"/>
    </location>
    <ligand>
        <name>FAD</name>
        <dbReference type="ChEBI" id="CHEBI:57692"/>
    </ligand>
</feature>
<dbReference type="Gene3D" id="1.10.579.10">
    <property type="entry name" value="DNA Cyclobutane Dipyrimidine Photolyase, subunit A, domain 3"/>
    <property type="match status" value="1"/>
</dbReference>
<dbReference type="Gene3D" id="1.25.40.80">
    <property type="match status" value="1"/>
</dbReference>
<evidence type="ECO:0000256" key="1">
    <source>
        <dbReference type="ARBA" id="ARBA00022630"/>
    </source>
</evidence>
<reference evidence="5" key="2">
    <citation type="submission" date="2020-09" db="EMBL/GenBank/DDBJ databases">
        <authorList>
            <person name="Sun Q."/>
            <person name="Zhou Y."/>
        </authorList>
    </citation>
    <scope>NUCLEOTIDE SEQUENCE</scope>
    <source>
        <strain evidence="5">CGMCC 1.15493</strain>
    </source>
</reference>
<dbReference type="PANTHER" id="PTHR11455">
    <property type="entry name" value="CRYPTOCHROME"/>
    <property type="match status" value="1"/>
</dbReference>
<dbReference type="InterPro" id="IPR005101">
    <property type="entry name" value="Cryptochr/Photolyase_FAD-bd"/>
</dbReference>
<dbReference type="SUPFAM" id="SSF48173">
    <property type="entry name" value="Cryptochrome/photolyase FAD-binding domain"/>
    <property type="match status" value="1"/>
</dbReference>
<dbReference type="Pfam" id="PF03441">
    <property type="entry name" value="FAD_binding_7"/>
    <property type="match status" value="1"/>
</dbReference>
<dbReference type="GO" id="GO:0009416">
    <property type="term" value="P:response to light stimulus"/>
    <property type="evidence" value="ECO:0007669"/>
    <property type="project" value="TreeGrafter"/>
</dbReference>
<gene>
    <name evidence="5" type="ORF">GCM10011335_29840</name>
</gene>
<evidence type="ECO:0000313" key="5">
    <source>
        <dbReference type="EMBL" id="GGD24925.1"/>
    </source>
</evidence>
<feature type="binding site" evidence="3">
    <location>
        <position position="30"/>
    </location>
    <ligand>
        <name>FAD</name>
        <dbReference type="ChEBI" id="CHEBI:57692"/>
    </ligand>
</feature>
<feature type="domain" description="Cryptochrome/DNA photolyase FAD-binding" evidence="4">
    <location>
        <begin position="79"/>
        <end position="203"/>
    </location>
</feature>
<comment type="cofactor">
    <cofactor evidence="3">
        <name>FAD</name>
        <dbReference type="ChEBI" id="CHEBI:57692"/>
    </cofactor>
    <text evidence="3">Binds 1 FAD per subunit.</text>
</comment>
<dbReference type="PANTHER" id="PTHR11455:SF9">
    <property type="entry name" value="CRYPTOCHROME CIRCADIAN CLOCK 5 ISOFORM X1"/>
    <property type="match status" value="1"/>
</dbReference>